<name>A0A174IGP2_9FIRM</name>
<reference evidence="3 4" key="1">
    <citation type="submission" date="2015-09" db="EMBL/GenBank/DDBJ databases">
        <authorList>
            <consortium name="Pathogen Informatics"/>
        </authorList>
    </citation>
    <scope>NUCLEOTIDE SEQUENCE [LARGE SCALE GENOMIC DNA]</scope>
    <source>
        <strain evidence="3 4">2789STDY5608860</strain>
    </source>
</reference>
<dbReference type="InterPro" id="IPR003477">
    <property type="entry name" value="PemK-like"/>
</dbReference>
<protein>
    <submittedName>
        <fullName evidence="3">PemK-like protein</fullName>
    </submittedName>
</protein>
<dbReference type="Pfam" id="PF02452">
    <property type="entry name" value="PemK_toxin"/>
    <property type="match status" value="1"/>
</dbReference>
<organism evidence="3 4">
    <name type="scientific">Agathobacter rectalis</name>
    <dbReference type="NCBI Taxonomy" id="39491"/>
    <lineage>
        <taxon>Bacteria</taxon>
        <taxon>Bacillati</taxon>
        <taxon>Bacillota</taxon>
        <taxon>Clostridia</taxon>
        <taxon>Lachnospirales</taxon>
        <taxon>Lachnospiraceae</taxon>
        <taxon>Agathobacter</taxon>
    </lineage>
</organism>
<dbReference type="EMBL" id="CYYW01000087">
    <property type="protein sequence ID" value="CUO86404.1"/>
    <property type="molecule type" value="Genomic_DNA"/>
</dbReference>
<accession>A0A174IGP2</accession>
<keyword evidence="2" id="KW-1277">Toxin-antitoxin system</keyword>
<dbReference type="Proteomes" id="UP000095384">
    <property type="component" value="Unassembled WGS sequence"/>
</dbReference>
<sequence length="81" mass="9191">MSTKTWKKKYLPTHCPIPAAKVKVTDTDFEVFDSMALCEQIVSIDVNVHIERVVASISDTELLDKITECVKIQIGAYEKYN</sequence>
<dbReference type="InterPro" id="IPR011067">
    <property type="entry name" value="Plasmid_toxin/cell-grow_inhib"/>
</dbReference>
<dbReference type="Gene3D" id="2.30.30.110">
    <property type="match status" value="1"/>
</dbReference>
<comment type="similarity">
    <text evidence="1">Belongs to the PemK/MazF family.</text>
</comment>
<gene>
    <name evidence="3" type="ORF">ERS852417_03205</name>
</gene>
<evidence type="ECO:0000256" key="2">
    <source>
        <dbReference type="ARBA" id="ARBA00022649"/>
    </source>
</evidence>
<dbReference type="AlphaFoldDB" id="A0A174IGP2"/>
<evidence type="ECO:0000256" key="1">
    <source>
        <dbReference type="ARBA" id="ARBA00007521"/>
    </source>
</evidence>
<proteinExistence type="inferred from homology"/>
<evidence type="ECO:0000313" key="3">
    <source>
        <dbReference type="EMBL" id="CUO86404.1"/>
    </source>
</evidence>
<dbReference type="SUPFAM" id="SSF50118">
    <property type="entry name" value="Cell growth inhibitor/plasmid maintenance toxic component"/>
    <property type="match status" value="1"/>
</dbReference>
<dbReference type="GO" id="GO:0003677">
    <property type="term" value="F:DNA binding"/>
    <property type="evidence" value="ECO:0007669"/>
    <property type="project" value="InterPro"/>
</dbReference>
<evidence type="ECO:0000313" key="4">
    <source>
        <dbReference type="Proteomes" id="UP000095384"/>
    </source>
</evidence>